<evidence type="ECO:0000313" key="4">
    <source>
        <dbReference type="Proteomes" id="UP000187148"/>
    </source>
</evidence>
<protein>
    <submittedName>
        <fullName evidence="3">Disulfide bond formation protein DsbA</fullName>
    </submittedName>
</protein>
<dbReference type="EMBL" id="CP019446">
    <property type="protein sequence ID" value="APZ07761.1"/>
    <property type="molecule type" value="Genomic_DNA"/>
</dbReference>
<dbReference type="InterPro" id="IPR013766">
    <property type="entry name" value="Thioredoxin_domain"/>
</dbReference>
<keyword evidence="1" id="KW-0732">Signal</keyword>
<evidence type="ECO:0000256" key="1">
    <source>
        <dbReference type="SAM" id="SignalP"/>
    </source>
</evidence>
<feature type="chain" id="PRO_5032319828" evidence="1">
    <location>
        <begin position="25"/>
        <end position="260"/>
    </location>
</feature>
<dbReference type="Pfam" id="PF18312">
    <property type="entry name" value="ScsC_N"/>
    <property type="match status" value="1"/>
</dbReference>
<dbReference type="InterPro" id="IPR041205">
    <property type="entry name" value="ScsC_N"/>
</dbReference>
<keyword evidence="3" id="KW-0614">Plasmid</keyword>
<dbReference type="InterPro" id="IPR036249">
    <property type="entry name" value="Thioredoxin-like_sf"/>
</dbReference>
<reference evidence="3 4" key="1">
    <citation type="submission" date="2017-01" db="EMBL/GenBank/DDBJ databases">
        <authorList>
            <person name="Cao J.-M."/>
        </authorList>
    </citation>
    <scope>NUCLEOTIDE SEQUENCE [LARGE SCALE GENOMIC DNA]</scope>
    <source>
        <strain evidence="3 4">888-76</strain>
        <plasmid evidence="3 4">p888-76-1</plasmid>
    </source>
</reference>
<feature type="domain" description="Thioredoxin" evidence="2">
    <location>
        <begin position="21"/>
        <end position="260"/>
    </location>
</feature>
<sequence length="260" mass="27820">MSIKKTTLSLVTTVILSVFTPLHAAPAPAFTPEQEARIGEIAADYLLAHPDVLVQVSQKLQQQQHAREQLAMSLKVMDNQAALLRDADTPVSGPAGAKVAVIEFFDYQCVFCSRLAPGMEQVMKTRPDVRYIFKEWPIFAPKWETSSLAAQYGIGVWKAKGAAGYLTYHNGIYHTGHIEGDLTTEDIKAVAHAAGVDTLNAVDHAPVLGKNDALAQALGLTGTPGLIVMPVENASPGTITVFAGLASPEQILAAIDKAQH</sequence>
<dbReference type="Proteomes" id="UP000187148">
    <property type="component" value="Plasmid p888-76-1"/>
</dbReference>
<geneLocation type="plasmid" evidence="3 4">
    <name>p888-76-1</name>
</geneLocation>
<organism evidence="3 4">
    <name type="scientific">Kosakonia cowanii JCM 10956 = DSM 18146</name>
    <dbReference type="NCBI Taxonomy" id="1300165"/>
    <lineage>
        <taxon>Bacteria</taxon>
        <taxon>Pseudomonadati</taxon>
        <taxon>Pseudomonadota</taxon>
        <taxon>Gammaproteobacteria</taxon>
        <taxon>Enterobacterales</taxon>
        <taxon>Enterobacteriaceae</taxon>
        <taxon>Kosakonia</taxon>
    </lineage>
</organism>
<name>A0A831E9V6_9ENTR</name>
<dbReference type="Pfam" id="PF01323">
    <property type="entry name" value="DSBA"/>
    <property type="match status" value="1"/>
</dbReference>
<evidence type="ECO:0000313" key="3">
    <source>
        <dbReference type="EMBL" id="APZ07761.1"/>
    </source>
</evidence>
<keyword evidence="4" id="KW-1185">Reference proteome</keyword>
<proteinExistence type="predicted"/>
<dbReference type="SUPFAM" id="SSF52833">
    <property type="entry name" value="Thioredoxin-like"/>
    <property type="match status" value="1"/>
</dbReference>
<dbReference type="Gene3D" id="3.40.30.10">
    <property type="entry name" value="Glutaredoxin"/>
    <property type="match status" value="1"/>
</dbReference>
<dbReference type="RefSeq" id="WP_076770371.1">
    <property type="nucleotide sequence ID" value="NZ_CP019446.1"/>
</dbReference>
<dbReference type="CDD" id="cd03023">
    <property type="entry name" value="DsbA_Com1_like"/>
    <property type="match status" value="1"/>
</dbReference>
<dbReference type="GO" id="GO:0016491">
    <property type="term" value="F:oxidoreductase activity"/>
    <property type="evidence" value="ECO:0007669"/>
    <property type="project" value="InterPro"/>
</dbReference>
<dbReference type="InterPro" id="IPR001853">
    <property type="entry name" value="DSBA-like_thioredoxin_dom"/>
</dbReference>
<evidence type="ECO:0000259" key="2">
    <source>
        <dbReference type="PROSITE" id="PS51352"/>
    </source>
</evidence>
<gene>
    <name evidence="3" type="ORF">BWI95_22175</name>
</gene>
<accession>A0A831E9V6</accession>
<feature type="signal peptide" evidence="1">
    <location>
        <begin position="1"/>
        <end position="24"/>
    </location>
</feature>
<dbReference type="KEGG" id="kco:BWI95_22175"/>
<dbReference type="PROSITE" id="PS51352">
    <property type="entry name" value="THIOREDOXIN_2"/>
    <property type="match status" value="1"/>
</dbReference>
<dbReference type="AlphaFoldDB" id="A0A831E9V6"/>